<keyword evidence="4" id="KW-0411">Iron-sulfur</keyword>
<dbReference type="NCBIfam" id="TIGR00241">
    <property type="entry name" value="CoA_E_activ"/>
    <property type="match status" value="1"/>
</dbReference>
<dbReference type="GO" id="GO:0051536">
    <property type="term" value="F:iron-sulfur cluster binding"/>
    <property type="evidence" value="ECO:0007669"/>
    <property type="project" value="UniProtKB-KW"/>
</dbReference>
<dbReference type="SUPFAM" id="SSF53067">
    <property type="entry name" value="Actin-like ATPase domain"/>
    <property type="match status" value="1"/>
</dbReference>
<evidence type="ECO:0000256" key="2">
    <source>
        <dbReference type="ARBA" id="ARBA00022723"/>
    </source>
</evidence>
<dbReference type="GO" id="GO:0046872">
    <property type="term" value="F:metal ion binding"/>
    <property type="evidence" value="ECO:0007669"/>
    <property type="project" value="UniProtKB-KW"/>
</dbReference>
<dbReference type="InterPro" id="IPR043129">
    <property type="entry name" value="ATPase_NBD"/>
</dbReference>
<name>A0A6L7ISN4_9ACTN</name>
<dbReference type="AlphaFoldDB" id="A0A6L7ISN4"/>
<dbReference type="PANTHER" id="PTHR32329:SF7">
    <property type="entry name" value="ACTIVATOR OF 2-HYDROXYACYL-COA-HYDRATASE"/>
    <property type="match status" value="1"/>
</dbReference>
<dbReference type="CDD" id="cd24035">
    <property type="entry name" value="ASKHA_NBD_O66634-like_rpt2"/>
    <property type="match status" value="1"/>
</dbReference>
<dbReference type="InterPro" id="IPR051805">
    <property type="entry name" value="Dehydratase_Activator_Redct"/>
</dbReference>
<dbReference type="InterPro" id="IPR008275">
    <property type="entry name" value="CoA_E_activase_dom"/>
</dbReference>
<evidence type="ECO:0000256" key="4">
    <source>
        <dbReference type="ARBA" id="ARBA00023014"/>
    </source>
</evidence>
<dbReference type="Pfam" id="PF01869">
    <property type="entry name" value="BcrAD_BadFG"/>
    <property type="match status" value="1"/>
</dbReference>
<comment type="cofactor">
    <cofactor evidence="1">
        <name>[4Fe-4S] cluster</name>
        <dbReference type="ChEBI" id="CHEBI:49883"/>
    </cofactor>
</comment>
<keyword evidence="2" id="KW-0479">Metal-binding</keyword>
<dbReference type="Proteomes" id="UP000478463">
    <property type="component" value="Chromosome"/>
</dbReference>
<evidence type="ECO:0000256" key="3">
    <source>
        <dbReference type="ARBA" id="ARBA00023004"/>
    </source>
</evidence>
<proteinExistence type="predicted"/>
<sequence>MPERAAASGAPFAPSGRTECYLGIDIGSISTKGVIIDADRRIIARTYLWTEGNPADAARRVVADLGSQVDRDKVRVRATGTTGSARRLVGAMCGATVVKNEITAHAVGTTFLHPDVRTILEIGGQDSKIICVENGIAVDYAMNTLCAAGTGAFLSSQAHRLGVEVEEFGDIALTSKKPANIAARCTVFAESDLVHKIQVGYAREDIIAGLCRAVATNYLNNVGKGKQIAAPVVFQGGVSKNAGVVQAFRDELGMDVTVDEDGHLMGAFGVALLAAEAAPRSTGAGAGGGSGAGAEEFDFDALRTFEFATREVECQKCANHCEIICVYRDGTIIDSWGNRCDKGAVKAG</sequence>
<organism evidence="6 7">
    <name type="scientific">Eggerthella guodeyinii</name>
    <dbReference type="NCBI Taxonomy" id="2690837"/>
    <lineage>
        <taxon>Bacteria</taxon>
        <taxon>Bacillati</taxon>
        <taxon>Actinomycetota</taxon>
        <taxon>Coriobacteriia</taxon>
        <taxon>Eggerthellales</taxon>
        <taxon>Eggerthellaceae</taxon>
        <taxon>Eggerthella</taxon>
    </lineage>
</organism>
<evidence type="ECO:0000313" key="7">
    <source>
        <dbReference type="Proteomes" id="UP000478463"/>
    </source>
</evidence>
<evidence type="ECO:0000313" key="6">
    <source>
        <dbReference type="EMBL" id="QOS69916.1"/>
    </source>
</evidence>
<reference evidence="6 7" key="1">
    <citation type="submission" date="2020-10" db="EMBL/GenBank/DDBJ databases">
        <title>Eggerthella sp. nov., isolated from human feces.</title>
        <authorList>
            <person name="Yajun G."/>
        </authorList>
    </citation>
    <scope>NUCLEOTIDE SEQUENCE [LARGE SCALE GENOMIC DNA]</scope>
    <source>
        <strain evidence="6 7">HF-1101</strain>
    </source>
</reference>
<evidence type="ECO:0000256" key="1">
    <source>
        <dbReference type="ARBA" id="ARBA00001966"/>
    </source>
</evidence>
<dbReference type="PANTHER" id="PTHR32329">
    <property type="entry name" value="BIFUNCTIONAL PROTEIN [INCLUDES 2-HYDROXYACYL-COA DEHYDRATASE (N-TER) AND ITS ACTIVATOR DOMAIN (C_TERM)-RELATED"/>
    <property type="match status" value="1"/>
</dbReference>
<accession>A0A6L7ISN4</accession>
<protein>
    <submittedName>
        <fullName evidence="6">2-hydroxyglutaryl-CoA dehydratase</fullName>
    </submittedName>
</protein>
<keyword evidence="3" id="KW-0408">Iron</keyword>
<dbReference type="InterPro" id="IPR002731">
    <property type="entry name" value="ATPase_BadF"/>
</dbReference>
<dbReference type="KEGG" id="egd:GS424_001140"/>
<feature type="domain" description="ATPase BadF/BadG/BcrA/BcrD type" evidence="5">
    <location>
        <begin position="22"/>
        <end position="274"/>
    </location>
</feature>
<dbReference type="EMBL" id="CP063310">
    <property type="protein sequence ID" value="QOS69916.1"/>
    <property type="molecule type" value="Genomic_DNA"/>
</dbReference>
<gene>
    <name evidence="6" type="ORF">GS424_001140</name>
</gene>
<evidence type="ECO:0000259" key="5">
    <source>
        <dbReference type="Pfam" id="PF01869"/>
    </source>
</evidence>
<dbReference type="Gene3D" id="3.30.420.40">
    <property type="match status" value="2"/>
</dbReference>